<gene>
    <name evidence="1" type="ORF">M9H77_08302</name>
</gene>
<comment type="caution">
    <text evidence="1">The sequence shown here is derived from an EMBL/GenBank/DDBJ whole genome shotgun (WGS) entry which is preliminary data.</text>
</comment>
<reference evidence="2" key="1">
    <citation type="journal article" date="2023" name="Nat. Plants">
        <title>Single-cell RNA sequencing provides a high-resolution roadmap for understanding the multicellular compartmentation of specialized metabolism.</title>
        <authorList>
            <person name="Sun S."/>
            <person name="Shen X."/>
            <person name="Li Y."/>
            <person name="Li Y."/>
            <person name="Wang S."/>
            <person name="Li R."/>
            <person name="Zhang H."/>
            <person name="Shen G."/>
            <person name="Guo B."/>
            <person name="Wei J."/>
            <person name="Xu J."/>
            <person name="St-Pierre B."/>
            <person name="Chen S."/>
            <person name="Sun C."/>
        </authorList>
    </citation>
    <scope>NUCLEOTIDE SEQUENCE [LARGE SCALE GENOMIC DNA]</scope>
</reference>
<dbReference type="EMBL" id="CM044702">
    <property type="protein sequence ID" value="KAI5677352.1"/>
    <property type="molecule type" value="Genomic_DNA"/>
</dbReference>
<proteinExistence type="predicted"/>
<keyword evidence="2" id="KW-1185">Reference proteome</keyword>
<accession>A0ACC0BXL7</accession>
<protein>
    <submittedName>
        <fullName evidence="1">Uncharacterized protein</fullName>
    </submittedName>
</protein>
<evidence type="ECO:0000313" key="1">
    <source>
        <dbReference type="EMBL" id="KAI5677352.1"/>
    </source>
</evidence>
<name>A0ACC0BXL7_CATRO</name>
<evidence type="ECO:0000313" key="2">
    <source>
        <dbReference type="Proteomes" id="UP001060085"/>
    </source>
</evidence>
<sequence length="258" mass="28571">MYIFTFTGNQQCCYMYAIQWNELPSFVFSRVVKPPKVPRSDLFPINADSGKRRRETDRSGSGESLHLANRTRAAVLLPLKGGTKQCEADVTGIMCNVRFLENPKVHQEVEGFLKSTSLGGSSSSVSSDKKLTESSMQQSYVTIADHQGSSTTLNEIKDGSKKNNEVPTADILLQPCGIEQRDKLATVGEDCGTTCSKFLQDEGLEKLSITILLSVVFSFYNMFMLAFRSFLICLKDCLCDSCSLCAEEIQISTLVIHE</sequence>
<organism evidence="1 2">
    <name type="scientific">Catharanthus roseus</name>
    <name type="common">Madagascar periwinkle</name>
    <name type="synonym">Vinca rosea</name>
    <dbReference type="NCBI Taxonomy" id="4058"/>
    <lineage>
        <taxon>Eukaryota</taxon>
        <taxon>Viridiplantae</taxon>
        <taxon>Streptophyta</taxon>
        <taxon>Embryophyta</taxon>
        <taxon>Tracheophyta</taxon>
        <taxon>Spermatophyta</taxon>
        <taxon>Magnoliopsida</taxon>
        <taxon>eudicotyledons</taxon>
        <taxon>Gunneridae</taxon>
        <taxon>Pentapetalae</taxon>
        <taxon>asterids</taxon>
        <taxon>lamiids</taxon>
        <taxon>Gentianales</taxon>
        <taxon>Apocynaceae</taxon>
        <taxon>Rauvolfioideae</taxon>
        <taxon>Vinceae</taxon>
        <taxon>Catharanthinae</taxon>
        <taxon>Catharanthus</taxon>
    </lineage>
</organism>
<dbReference type="Proteomes" id="UP001060085">
    <property type="component" value="Linkage Group LG02"/>
</dbReference>